<dbReference type="AlphaFoldDB" id="A0A1C5G6S5"/>
<organism evidence="1 2">
    <name type="scientific">Micromonospora echinofusca</name>
    <dbReference type="NCBI Taxonomy" id="47858"/>
    <lineage>
        <taxon>Bacteria</taxon>
        <taxon>Bacillati</taxon>
        <taxon>Actinomycetota</taxon>
        <taxon>Actinomycetes</taxon>
        <taxon>Micromonosporales</taxon>
        <taxon>Micromonosporaceae</taxon>
        <taxon>Micromonospora</taxon>
    </lineage>
</organism>
<dbReference type="GeneID" id="95801632"/>
<sequence length="157" mass="17047">MSRNAKTEEEARQVKAALPGYIAVRELATTALTTMAEDLALDLRERDARDLATAVVDAIHKAAELRGIAFACDVADMEVAANERWLLPSARKKAETDPDYRGVVAHLEQFAEGAEKVRNELVERLARVGREWLAERSVAVVALPAPAEASAEARVAA</sequence>
<keyword evidence="2" id="KW-1185">Reference proteome</keyword>
<accession>A0A1C5G6S5</accession>
<name>A0A1C5G6S5_MICEH</name>
<evidence type="ECO:0000313" key="2">
    <source>
        <dbReference type="Proteomes" id="UP000198251"/>
    </source>
</evidence>
<protein>
    <submittedName>
        <fullName evidence="1">Uncharacterized protein</fullName>
    </submittedName>
</protein>
<dbReference type="EMBL" id="LT607733">
    <property type="protein sequence ID" value="SCG15559.1"/>
    <property type="molecule type" value="Genomic_DNA"/>
</dbReference>
<gene>
    <name evidence="1" type="ORF">GA0070610_1793</name>
</gene>
<dbReference type="Proteomes" id="UP000198251">
    <property type="component" value="Chromosome I"/>
</dbReference>
<dbReference type="RefSeq" id="WP_088999574.1">
    <property type="nucleotide sequence ID" value="NZ_LT607733.1"/>
</dbReference>
<evidence type="ECO:0000313" key="1">
    <source>
        <dbReference type="EMBL" id="SCG15559.1"/>
    </source>
</evidence>
<reference evidence="1 2" key="1">
    <citation type="submission" date="2016-06" db="EMBL/GenBank/DDBJ databases">
        <authorList>
            <person name="Kjaerup R.B."/>
            <person name="Dalgaard T.S."/>
            <person name="Juul-Madsen H.R."/>
        </authorList>
    </citation>
    <scope>NUCLEOTIDE SEQUENCE [LARGE SCALE GENOMIC DNA]</scope>
    <source>
        <strain evidence="1 2">DSM 43913</strain>
    </source>
</reference>
<proteinExistence type="predicted"/>